<dbReference type="Gramene" id="rna-AYBTSS11_LOCUS5500">
    <property type="protein sequence ID" value="CAJ1931872.1"/>
    <property type="gene ID" value="gene-AYBTSS11_LOCUS5500"/>
</dbReference>
<dbReference type="PROSITE" id="PS50102">
    <property type="entry name" value="RRM"/>
    <property type="match status" value="1"/>
</dbReference>
<evidence type="ECO:0000313" key="4">
    <source>
        <dbReference type="Proteomes" id="UP001189624"/>
    </source>
</evidence>
<dbReference type="AlphaFoldDB" id="A0AA86S3B0"/>
<evidence type="ECO:0000313" key="3">
    <source>
        <dbReference type="EMBL" id="CAJ1931872.1"/>
    </source>
</evidence>
<dbReference type="Proteomes" id="UP001189624">
    <property type="component" value="Chromosome 2"/>
</dbReference>
<organism evidence="3 4">
    <name type="scientific">Sphenostylis stenocarpa</name>
    <dbReference type="NCBI Taxonomy" id="92480"/>
    <lineage>
        <taxon>Eukaryota</taxon>
        <taxon>Viridiplantae</taxon>
        <taxon>Streptophyta</taxon>
        <taxon>Embryophyta</taxon>
        <taxon>Tracheophyta</taxon>
        <taxon>Spermatophyta</taxon>
        <taxon>Magnoliopsida</taxon>
        <taxon>eudicotyledons</taxon>
        <taxon>Gunneridae</taxon>
        <taxon>Pentapetalae</taxon>
        <taxon>rosids</taxon>
        <taxon>fabids</taxon>
        <taxon>Fabales</taxon>
        <taxon>Fabaceae</taxon>
        <taxon>Papilionoideae</taxon>
        <taxon>50 kb inversion clade</taxon>
        <taxon>NPAAA clade</taxon>
        <taxon>indigoferoid/millettioid clade</taxon>
        <taxon>Phaseoleae</taxon>
        <taxon>Sphenostylis</taxon>
    </lineage>
</organism>
<dbReference type="SUPFAM" id="SSF54928">
    <property type="entry name" value="RNA-binding domain, RBD"/>
    <property type="match status" value="1"/>
</dbReference>
<accession>A0AA86S3B0</accession>
<reference evidence="3" key="1">
    <citation type="submission" date="2023-10" db="EMBL/GenBank/DDBJ databases">
        <authorList>
            <person name="Domelevo Entfellner J.-B."/>
        </authorList>
    </citation>
    <scope>NUCLEOTIDE SEQUENCE</scope>
</reference>
<dbReference type="PANTHER" id="PTHR48037:SF1">
    <property type="entry name" value="RRM DOMAIN-CONTAINING PROTEIN"/>
    <property type="match status" value="1"/>
</dbReference>
<proteinExistence type="predicted"/>
<dbReference type="GO" id="GO:0003723">
    <property type="term" value="F:RNA binding"/>
    <property type="evidence" value="ECO:0007669"/>
    <property type="project" value="UniProtKB-UniRule"/>
</dbReference>
<evidence type="ECO:0000259" key="2">
    <source>
        <dbReference type="PROSITE" id="PS50102"/>
    </source>
</evidence>
<dbReference type="InterPro" id="IPR012677">
    <property type="entry name" value="Nucleotide-bd_a/b_plait_sf"/>
</dbReference>
<evidence type="ECO:0000256" key="1">
    <source>
        <dbReference type="PROSITE-ProRule" id="PRU00176"/>
    </source>
</evidence>
<keyword evidence="1" id="KW-0694">RNA-binding</keyword>
<dbReference type="Pfam" id="PF00076">
    <property type="entry name" value="RRM_1"/>
    <property type="match status" value="1"/>
</dbReference>
<dbReference type="EMBL" id="OY731399">
    <property type="protein sequence ID" value="CAJ1931872.1"/>
    <property type="molecule type" value="Genomic_DNA"/>
</dbReference>
<sequence length="103" mass="11724">MAMMQGVQKNNLYVGGLAEEVDESILHAAFIPFGDIKDIKTPLDQTTQKHRSFGFVTFPEREDAAELYCRVLSREGEKEEETEIKDDLVAKTEDEVLPKIELH</sequence>
<gene>
    <name evidence="3" type="ORF">AYBTSS11_LOCUS5500</name>
</gene>
<dbReference type="InterPro" id="IPR000504">
    <property type="entry name" value="RRM_dom"/>
</dbReference>
<dbReference type="InterPro" id="IPR035979">
    <property type="entry name" value="RBD_domain_sf"/>
</dbReference>
<dbReference type="SMART" id="SM00360">
    <property type="entry name" value="RRM"/>
    <property type="match status" value="1"/>
</dbReference>
<dbReference type="Gene3D" id="3.30.70.330">
    <property type="match status" value="1"/>
</dbReference>
<name>A0AA86S3B0_9FABA</name>
<dbReference type="PANTHER" id="PTHR48037">
    <property type="entry name" value="ATPASE E1"/>
    <property type="match status" value="1"/>
</dbReference>
<protein>
    <recommendedName>
        <fullName evidence="2">RRM domain-containing protein</fullName>
    </recommendedName>
</protein>
<keyword evidence="4" id="KW-1185">Reference proteome</keyword>
<feature type="domain" description="RRM" evidence="2">
    <location>
        <begin position="10"/>
        <end position="91"/>
    </location>
</feature>